<dbReference type="InterPro" id="IPR036388">
    <property type="entry name" value="WH-like_DNA-bd_sf"/>
</dbReference>
<keyword evidence="9" id="KW-1185">Reference proteome</keyword>
<reference evidence="8 9" key="1">
    <citation type="submission" date="2021-04" db="EMBL/GenBank/DDBJ databases">
        <authorList>
            <person name="Rodrigo-Torres L."/>
            <person name="Arahal R. D."/>
            <person name="Lucena T."/>
        </authorList>
    </citation>
    <scope>NUCLEOTIDE SEQUENCE [LARGE SCALE GENOMIC DNA]</scope>
    <source>
        <strain evidence="8 9">CECT 9623</strain>
    </source>
</reference>
<feature type="domain" description="RNA polymerase sigma-70 region 2" evidence="6">
    <location>
        <begin position="44"/>
        <end position="108"/>
    </location>
</feature>
<organism evidence="8 9">
    <name type="scientific">Dyadobacter linearis</name>
    <dbReference type="NCBI Taxonomy" id="2823330"/>
    <lineage>
        <taxon>Bacteria</taxon>
        <taxon>Pseudomonadati</taxon>
        <taxon>Bacteroidota</taxon>
        <taxon>Cytophagia</taxon>
        <taxon>Cytophagales</taxon>
        <taxon>Spirosomataceae</taxon>
        <taxon>Dyadobacter</taxon>
    </lineage>
</organism>
<dbReference type="InterPro" id="IPR014284">
    <property type="entry name" value="RNA_pol_sigma-70_dom"/>
</dbReference>
<dbReference type="SUPFAM" id="SSF88659">
    <property type="entry name" value="Sigma3 and sigma4 domains of RNA polymerase sigma factors"/>
    <property type="match status" value="1"/>
</dbReference>
<dbReference type="PANTHER" id="PTHR43133:SF8">
    <property type="entry name" value="RNA POLYMERASE SIGMA FACTOR HI_1459-RELATED"/>
    <property type="match status" value="1"/>
</dbReference>
<keyword evidence="5" id="KW-0804">Transcription</keyword>
<dbReference type="SUPFAM" id="SSF88946">
    <property type="entry name" value="Sigma2 domain of RNA polymerase sigma factors"/>
    <property type="match status" value="1"/>
</dbReference>
<comment type="caution">
    <text evidence="8">The sequence shown here is derived from an EMBL/GenBank/DDBJ whole genome shotgun (WGS) entry which is preliminary data.</text>
</comment>
<dbReference type="Pfam" id="PF04542">
    <property type="entry name" value="Sigma70_r2"/>
    <property type="match status" value="1"/>
</dbReference>
<keyword evidence="3" id="KW-0731">Sigma factor</keyword>
<dbReference type="InterPro" id="IPR013249">
    <property type="entry name" value="RNA_pol_sigma70_r4_t2"/>
</dbReference>
<dbReference type="Gene3D" id="1.10.10.10">
    <property type="entry name" value="Winged helix-like DNA-binding domain superfamily/Winged helix DNA-binding domain"/>
    <property type="match status" value="1"/>
</dbReference>
<evidence type="ECO:0000313" key="8">
    <source>
        <dbReference type="EMBL" id="CAG5069565.1"/>
    </source>
</evidence>
<evidence type="ECO:0008006" key="10">
    <source>
        <dbReference type="Google" id="ProtNLM"/>
    </source>
</evidence>
<dbReference type="InterPro" id="IPR039425">
    <property type="entry name" value="RNA_pol_sigma-70-like"/>
</dbReference>
<evidence type="ECO:0000256" key="4">
    <source>
        <dbReference type="ARBA" id="ARBA00023125"/>
    </source>
</evidence>
<evidence type="ECO:0000256" key="3">
    <source>
        <dbReference type="ARBA" id="ARBA00023082"/>
    </source>
</evidence>
<dbReference type="PANTHER" id="PTHR43133">
    <property type="entry name" value="RNA POLYMERASE ECF-TYPE SIGMA FACTO"/>
    <property type="match status" value="1"/>
</dbReference>
<gene>
    <name evidence="8" type="ORF">DYBT9623_02301</name>
</gene>
<dbReference type="Gene3D" id="1.10.1740.10">
    <property type="match status" value="1"/>
</dbReference>
<comment type="similarity">
    <text evidence="1">Belongs to the sigma-70 factor family. ECF subfamily.</text>
</comment>
<dbReference type="Proteomes" id="UP000679725">
    <property type="component" value="Unassembled WGS sequence"/>
</dbReference>
<sequence length="214" mass="25511">MRTNIRGHSCIRGKNIKVIPPAIRLYIHISKVLSQKKPNIIQTVTAYSKQLLGFIRQRVNTDEDAEDILQDVWYQLSSVPEIEAIEQVGSWLYRVARNRIIDKYRKQKPDFLEDYGYEDEDGEFSFKEILLADDNSPETAYLKELFWEQFTIALEELPENQRQVFVWNELEDETFQQIADRTGENIKTLISRKRYAVKHLRERLETVYREFVNY</sequence>
<dbReference type="InterPro" id="IPR007627">
    <property type="entry name" value="RNA_pol_sigma70_r2"/>
</dbReference>
<dbReference type="InterPro" id="IPR013325">
    <property type="entry name" value="RNA_pol_sigma_r2"/>
</dbReference>
<evidence type="ECO:0000256" key="5">
    <source>
        <dbReference type="ARBA" id="ARBA00023163"/>
    </source>
</evidence>
<name>A0ABN7R669_9BACT</name>
<keyword evidence="2" id="KW-0805">Transcription regulation</keyword>
<dbReference type="Pfam" id="PF08281">
    <property type="entry name" value="Sigma70_r4_2"/>
    <property type="match status" value="1"/>
</dbReference>
<keyword evidence="4" id="KW-0238">DNA-binding</keyword>
<evidence type="ECO:0000256" key="1">
    <source>
        <dbReference type="ARBA" id="ARBA00010641"/>
    </source>
</evidence>
<feature type="domain" description="RNA polymerase sigma factor 70 region 4 type 2" evidence="7">
    <location>
        <begin position="153"/>
        <end position="200"/>
    </location>
</feature>
<dbReference type="InterPro" id="IPR013324">
    <property type="entry name" value="RNA_pol_sigma_r3/r4-like"/>
</dbReference>
<accession>A0ABN7R669</accession>
<protein>
    <recommendedName>
        <fullName evidence="10">Sigma-70 family RNA polymerase sigma factor</fullName>
    </recommendedName>
</protein>
<dbReference type="NCBIfam" id="TIGR02937">
    <property type="entry name" value="sigma70-ECF"/>
    <property type="match status" value="1"/>
</dbReference>
<evidence type="ECO:0000256" key="2">
    <source>
        <dbReference type="ARBA" id="ARBA00023015"/>
    </source>
</evidence>
<evidence type="ECO:0000259" key="6">
    <source>
        <dbReference type="Pfam" id="PF04542"/>
    </source>
</evidence>
<proteinExistence type="inferred from homology"/>
<evidence type="ECO:0000313" key="9">
    <source>
        <dbReference type="Proteomes" id="UP000679725"/>
    </source>
</evidence>
<evidence type="ECO:0000259" key="7">
    <source>
        <dbReference type="Pfam" id="PF08281"/>
    </source>
</evidence>
<dbReference type="EMBL" id="CAJRAU010000003">
    <property type="protein sequence ID" value="CAG5069565.1"/>
    <property type="molecule type" value="Genomic_DNA"/>
</dbReference>